<name>A0AAV5IFT9_9ROSI</name>
<proteinExistence type="predicted"/>
<dbReference type="Proteomes" id="UP001054252">
    <property type="component" value="Unassembled WGS sequence"/>
</dbReference>
<evidence type="ECO:0000313" key="1">
    <source>
        <dbReference type="EMBL" id="GKU97189.1"/>
    </source>
</evidence>
<protein>
    <submittedName>
        <fullName evidence="1">Uncharacterized protein</fullName>
    </submittedName>
</protein>
<reference evidence="1 2" key="1">
    <citation type="journal article" date="2021" name="Commun. Biol.">
        <title>The genome of Shorea leprosula (Dipterocarpaceae) highlights the ecological relevance of drought in aseasonal tropical rainforests.</title>
        <authorList>
            <person name="Ng K.K.S."/>
            <person name="Kobayashi M.J."/>
            <person name="Fawcett J.A."/>
            <person name="Hatakeyama M."/>
            <person name="Paape T."/>
            <person name="Ng C.H."/>
            <person name="Ang C.C."/>
            <person name="Tnah L.H."/>
            <person name="Lee C.T."/>
            <person name="Nishiyama T."/>
            <person name="Sese J."/>
            <person name="O'Brien M.J."/>
            <person name="Copetti D."/>
            <person name="Mohd Noor M.I."/>
            <person name="Ong R.C."/>
            <person name="Putra M."/>
            <person name="Sireger I.Z."/>
            <person name="Indrioko S."/>
            <person name="Kosugi Y."/>
            <person name="Izuno A."/>
            <person name="Isagi Y."/>
            <person name="Lee S.L."/>
            <person name="Shimizu K.K."/>
        </authorList>
    </citation>
    <scope>NUCLEOTIDE SEQUENCE [LARGE SCALE GENOMIC DNA]</scope>
    <source>
        <strain evidence="1">214</strain>
    </source>
</reference>
<sequence length="39" mass="4563">MSPQNLLRHLIDKWILKFCASTPKPSLWTHVEESILSSR</sequence>
<evidence type="ECO:0000313" key="2">
    <source>
        <dbReference type="Proteomes" id="UP001054252"/>
    </source>
</evidence>
<dbReference type="AlphaFoldDB" id="A0AAV5IFT9"/>
<organism evidence="1 2">
    <name type="scientific">Rubroshorea leprosula</name>
    <dbReference type="NCBI Taxonomy" id="152421"/>
    <lineage>
        <taxon>Eukaryota</taxon>
        <taxon>Viridiplantae</taxon>
        <taxon>Streptophyta</taxon>
        <taxon>Embryophyta</taxon>
        <taxon>Tracheophyta</taxon>
        <taxon>Spermatophyta</taxon>
        <taxon>Magnoliopsida</taxon>
        <taxon>eudicotyledons</taxon>
        <taxon>Gunneridae</taxon>
        <taxon>Pentapetalae</taxon>
        <taxon>rosids</taxon>
        <taxon>malvids</taxon>
        <taxon>Malvales</taxon>
        <taxon>Dipterocarpaceae</taxon>
        <taxon>Rubroshorea</taxon>
    </lineage>
</organism>
<keyword evidence="2" id="KW-1185">Reference proteome</keyword>
<comment type="caution">
    <text evidence="1">The sequence shown here is derived from an EMBL/GenBank/DDBJ whole genome shotgun (WGS) entry which is preliminary data.</text>
</comment>
<accession>A0AAV5IFT9</accession>
<gene>
    <name evidence="1" type="ORF">SLEP1_g10363</name>
</gene>
<dbReference type="EMBL" id="BPVZ01000011">
    <property type="protein sequence ID" value="GKU97189.1"/>
    <property type="molecule type" value="Genomic_DNA"/>
</dbReference>